<dbReference type="GO" id="GO:0005737">
    <property type="term" value="C:cytoplasm"/>
    <property type="evidence" value="ECO:0007669"/>
    <property type="project" value="TreeGrafter"/>
</dbReference>
<dbReference type="PANTHER" id="PTHR13420">
    <property type="entry name" value="UPF0235 PROTEIN C15ORF40"/>
    <property type="match status" value="1"/>
</dbReference>
<accession>A0A7I9W0R9</accession>
<evidence type="ECO:0000256" key="2">
    <source>
        <dbReference type="HAMAP-Rule" id="MF_00634"/>
    </source>
</evidence>
<dbReference type="InterPro" id="IPR036591">
    <property type="entry name" value="YggU-like_sf"/>
</dbReference>
<dbReference type="InterPro" id="IPR003746">
    <property type="entry name" value="DUF167"/>
</dbReference>
<dbReference type="SMART" id="SM01152">
    <property type="entry name" value="DUF167"/>
    <property type="match status" value="1"/>
</dbReference>
<dbReference type="Pfam" id="PF02594">
    <property type="entry name" value="DUF167"/>
    <property type="match status" value="1"/>
</dbReference>
<protein>
    <recommendedName>
        <fullName evidence="2">UPF0235 protein MAGR_24700</fullName>
    </recommendedName>
</protein>
<proteinExistence type="inferred from homology"/>
<dbReference type="AlphaFoldDB" id="A0A7I9W0R9"/>
<dbReference type="NCBIfam" id="TIGR00251">
    <property type="entry name" value="DUF167 family protein"/>
    <property type="match status" value="1"/>
</dbReference>
<reference evidence="3 4" key="1">
    <citation type="journal article" date="2019" name="Emerg. Microbes Infect.">
        <title>Comprehensive subspecies identification of 175 nontuberculous mycobacteria species based on 7547 genomic profiles.</title>
        <authorList>
            <person name="Matsumoto Y."/>
            <person name="Kinjo T."/>
            <person name="Motooka D."/>
            <person name="Nabeya D."/>
            <person name="Jung N."/>
            <person name="Uechi K."/>
            <person name="Horii T."/>
            <person name="Iida T."/>
            <person name="Fujita J."/>
            <person name="Nakamura S."/>
        </authorList>
    </citation>
    <scope>NUCLEOTIDE SEQUENCE [LARGE SCALE GENOMIC DNA]</scope>
    <source>
        <strain evidence="3 4">JCM 6377</strain>
    </source>
</reference>
<dbReference type="Proteomes" id="UP000465302">
    <property type="component" value="Unassembled WGS sequence"/>
</dbReference>
<name>A0A7I9W0R9_MYCAG</name>
<sequence length="99" mass="10701">MGVSAATRRIETWVCARSRFNGAVAEQLVVRVKPGSRRGPLVETGADGTLTVYVRERAVDGKANEAVVRVLAEHLGVPRSRVTLAAGATSRLKRFRIDS</sequence>
<evidence type="ECO:0000313" key="3">
    <source>
        <dbReference type="EMBL" id="GFG51029.1"/>
    </source>
</evidence>
<comment type="caution">
    <text evidence="3">The sequence shown here is derived from an EMBL/GenBank/DDBJ whole genome shotgun (WGS) entry which is preliminary data.</text>
</comment>
<evidence type="ECO:0000256" key="1">
    <source>
        <dbReference type="ARBA" id="ARBA00010364"/>
    </source>
</evidence>
<dbReference type="PANTHER" id="PTHR13420:SF7">
    <property type="entry name" value="UPF0235 PROTEIN C15ORF40"/>
    <property type="match status" value="1"/>
</dbReference>
<dbReference type="EMBL" id="BLKS01000001">
    <property type="protein sequence ID" value="GFG51029.1"/>
    <property type="molecule type" value="Genomic_DNA"/>
</dbReference>
<evidence type="ECO:0000313" key="4">
    <source>
        <dbReference type="Proteomes" id="UP000465302"/>
    </source>
</evidence>
<dbReference type="SUPFAM" id="SSF69786">
    <property type="entry name" value="YggU-like"/>
    <property type="match status" value="1"/>
</dbReference>
<dbReference type="HAMAP" id="MF_00634">
    <property type="entry name" value="UPF0235"/>
    <property type="match status" value="1"/>
</dbReference>
<comment type="similarity">
    <text evidence="1 2">Belongs to the UPF0235 family.</text>
</comment>
<gene>
    <name evidence="3" type="ORF">MAGR_24700</name>
</gene>
<dbReference type="Gene3D" id="3.30.1200.10">
    <property type="entry name" value="YggU-like"/>
    <property type="match status" value="1"/>
</dbReference>
<organism evidence="3 4">
    <name type="scientific">Mycolicibacterium agri</name>
    <name type="common">Mycobacterium agri</name>
    <dbReference type="NCBI Taxonomy" id="36811"/>
    <lineage>
        <taxon>Bacteria</taxon>
        <taxon>Bacillati</taxon>
        <taxon>Actinomycetota</taxon>
        <taxon>Actinomycetes</taxon>
        <taxon>Mycobacteriales</taxon>
        <taxon>Mycobacteriaceae</taxon>
        <taxon>Mycolicibacterium</taxon>
    </lineage>
</organism>